<evidence type="ECO:0000313" key="4">
    <source>
        <dbReference type="EMBL" id="MWB79249.1"/>
    </source>
</evidence>
<dbReference type="RefSeq" id="WP_160383462.1">
    <property type="nucleotide sequence ID" value="NZ_WNXQ01000009.1"/>
</dbReference>
<dbReference type="AlphaFoldDB" id="A0A844WGM6"/>
<dbReference type="InterPro" id="IPR045336">
    <property type="entry name" value="MmgE_PrpD_N"/>
</dbReference>
<dbReference type="Gene3D" id="1.10.4100.10">
    <property type="entry name" value="2-methylcitrate dehydratase PrpD"/>
    <property type="match status" value="1"/>
</dbReference>
<dbReference type="InterPro" id="IPR036148">
    <property type="entry name" value="MmgE/PrpD_sf"/>
</dbReference>
<reference evidence="4 5" key="1">
    <citation type="submission" date="2019-11" db="EMBL/GenBank/DDBJ databases">
        <title>Pseudooceanicola pacifica sp. nov., isolated from deep-sea sediment of the Pacific Ocean.</title>
        <authorList>
            <person name="Lyu L."/>
        </authorList>
    </citation>
    <scope>NUCLEOTIDE SEQUENCE [LARGE SCALE GENOMIC DNA]</scope>
    <source>
        <strain evidence="4 5">216_PA32_1</strain>
    </source>
</reference>
<dbReference type="InterPro" id="IPR005656">
    <property type="entry name" value="MmgE_PrpD"/>
</dbReference>
<name>A0A844WGM6_9RHOB</name>
<dbReference type="GO" id="GO:0016829">
    <property type="term" value="F:lyase activity"/>
    <property type="evidence" value="ECO:0007669"/>
    <property type="project" value="InterPro"/>
</dbReference>
<sequence>MTHSDILADRPPASQVPPQALGAAMAAWLADFGPAGMSGAAALWARHCLLDWCAVTVAGATEPLSAILAGEFGRDDGPCTLPATGRRAAPVDAALVNGAMSHALDFDDVNAHMHGHPSVAVIPAVLAAAEEAGAPGPLVLAGIVAGHEIAGALGVMMGDEHYDHGFHATATIGSVAAAAGAGVVLGLDALQMEHALSLAGTQAAGLKSMFGTMAKPLHAGKAASNGLLAAKLAGAGFEARLGGLDCPQGFGPTLSPAFRPGAFAPDPEHMEVQNTLFKYHAACYLTHSVIESTRALVAEHGLAPGDIAALTIHIPAASCKVCDIQRPETGLDVKFSIRHLAAMAVLGRDTADLDTYCEATAADAGVWAFRDKVALEGHPSVDGQRHAASVEMVTMDGRALRYATNVGIPLADTALQERKLTAKARAICTGAIGAGATGAMIDAALGVDEAADLSALMTAMAGPAQ</sequence>
<dbReference type="Gene3D" id="3.30.1330.120">
    <property type="entry name" value="2-methylcitrate dehydratase PrpD"/>
    <property type="match status" value="1"/>
</dbReference>
<organism evidence="4 5">
    <name type="scientific">Pseudooceanicola pacificus</name>
    <dbReference type="NCBI Taxonomy" id="2676438"/>
    <lineage>
        <taxon>Bacteria</taxon>
        <taxon>Pseudomonadati</taxon>
        <taxon>Pseudomonadota</taxon>
        <taxon>Alphaproteobacteria</taxon>
        <taxon>Rhodobacterales</taxon>
        <taxon>Paracoccaceae</taxon>
        <taxon>Pseudooceanicola</taxon>
    </lineage>
</organism>
<dbReference type="SUPFAM" id="SSF103378">
    <property type="entry name" value="2-methylcitrate dehydratase PrpD"/>
    <property type="match status" value="1"/>
</dbReference>
<accession>A0A844WGM6</accession>
<comment type="caution">
    <text evidence="4">The sequence shown here is derived from an EMBL/GenBank/DDBJ whole genome shotgun (WGS) entry which is preliminary data.</text>
</comment>
<protein>
    <submittedName>
        <fullName evidence="4">MmgE/PrpD family protein</fullName>
    </submittedName>
</protein>
<feature type="domain" description="MmgE/PrpD N-terminal" evidence="2">
    <location>
        <begin position="24"/>
        <end position="256"/>
    </location>
</feature>
<feature type="domain" description="MmgE/PrpD C-terminal" evidence="3">
    <location>
        <begin position="280"/>
        <end position="433"/>
    </location>
</feature>
<dbReference type="EMBL" id="WNXQ01000009">
    <property type="protein sequence ID" value="MWB79249.1"/>
    <property type="molecule type" value="Genomic_DNA"/>
</dbReference>
<proteinExistence type="inferred from homology"/>
<dbReference type="InterPro" id="IPR042183">
    <property type="entry name" value="MmgE/PrpD_sf_1"/>
</dbReference>
<dbReference type="PANTHER" id="PTHR16943:SF8">
    <property type="entry name" value="2-METHYLCITRATE DEHYDRATASE"/>
    <property type="match status" value="1"/>
</dbReference>
<dbReference type="Proteomes" id="UP000443843">
    <property type="component" value="Unassembled WGS sequence"/>
</dbReference>
<dbReference type="InterPro" id="IPR042188">
    <property type="entry name" value="MmgE/PrpD_sf_2"/>
</dbReference>
<evidence type="ECO:0000313" key="5">
    <source>
        <dbReference type="Proteomes" id="UP000443843"/>
    </source>
</evidence>
<dbReference type="Pfam" id="PF03972">
    <property type="entry name" value="MmgE_PrpD_N"/>
    <property type="match status" value="1"/>
</dbReference>
<dbReference type="InterPro" id="IPR045337">
    <property type="entry name" value="MmgE_PrpD_C"/>
</dbReference>
<evidence type="ECO:0000259" key="3">
    <source>
        <dbReference type="Pfam" id="PF19305"/>
    </source>
</evidence>
<keyword evidence="5" id="KW-1185">Reference proteome</keyword>
<comment type="similarity">
    <text evidence="1">Belongs to the PrpD family.</text>
</comment>
<evidence type="ECO:0000259" key="2">
    <source>
        <dbReference type="Pfam" id="PF03972"/>
    </source>
</evidence>
<evidence type="ECO:0000256" key="1">
    <source>
        <dbReference type="ARBA" id="ARBA00006174"/>
    </source>
</evidence>
<gene>
    <name evidence="4" type="ORF">GLS40_14510</name>
</gene>
<dbReference type="PANTHER" id="PTHR16943">
    <property type="entry name" value="2-METHYLCITRATE DEHYDRATASE-RELATED"/>
    <property type="match status" value="1"/>
</dbReference>
<dbReference type="Pfam" id="PF19305">
    <property type="entry name" value="MmgE_PrpD_C"/>
    <property type="match status" value="1"/>
</dbReference>